<dbReference type="InterPro" id="IPR011650">
    <property type="entry name" value="Peptidase_M20_dimer"/>
</dbReference>
<dbReference type="InterPro" id="IPR050072">
    <property type="entry name" value="Peptidase_M20A"/>
</dbReference>
<dbReference type="RefSeq" id="WP_252816799.1">
    <property type="nucleotide sequence ID" value="NZ_JAMXQS010000002.1"/>
</dbReference>
<evidence type="ECO:0000256" key="2">
    <source>
        <dbReference type="ARBA" id="ARBA00022801"/>
    </source>
</evidence>
<dbReference type="Proteomes" id="UP001205906">
    <property type="component" value="Unassembled WGS sequence"/>
</dbReference>
<evidence type="ECO:0000256" key="3">
    <source>
        <dbReference type="SAM" id="MobiDB-lite"/>
    </source>
</evidence>
<feature type="region of interest" description="Disordered" evidence="3">
    <location>
        <begin position="371"/>
        <end position="392"/>
    </location>
</feature>
<gene>
    <name evidence="5" type="ORF">NGM99_05485</name>
</gene>
<evidence type="ECO:0000313" key="5">
    <source>
        <dbReference type="EMBL" id="MCO6049241.1"/>
    </source>
</evidence>
<dbReference type="Gene3D" id="3.30.70.360">
    <property type="match status" value="1"/>
</dbReference>
<dbReference type="InterPro" id="IPR002933">
    <property type="entry name" value="Peptidase_M20"/>
</dbReference>
<feature type="domain" description="Peptidase M20 dimerisation" evidence="4">
    <location>
        <begin position="166"/>
        <end position="264"/>
    </location>
</feature>
<dbReference type="PANTHER" id="PTHR43808">
    <property type="entry name" value="ACETYLORNITHINE DEACETYLASE"/>
    <property type="match status" value="1"/>
</dbReference>
<keyword evidence="1" id="KW-0479">Metal-binding</keyword>
<dbReference type="EMBL" id="JAMXQS010000002">
    <property type="protein sequence ID" value="MCO6049241.1"/>
    <property type="molecule type" value="Genomic_DNA"/>
</dbReference>
<dbReference type="Pfam" id="PF01546">
    <property type="entry name" value="Peptidase_M20"/>
    <property type="match status" value="1"/>
</dbReference>
<dbReference type="Gene3D" id="3.40.630.10">
    <property type="entry name" value="Zn peptidases"/>
    <property type="match status" value="1"/>
</dbReference>
<dbReference type="Pfam" id="PF07687">
    <property type="entry name" value="M20_dimer"/>
    <property type="match status" value="1"/>
</dbReference>
<evidence type="ECO:0000259" key="4">
    <source>
        <dbReference type="Pfam" id="PF07687"/>
    </source>
</evidence>
<dbReference type="PANTHER" id="PTHR43808:SF9">
    <property type="entry name" value="BLL0789 PROTEIN"/>
    <property type="match status" value="1"/>
</dbReference>
<dbReference type="PIRSF" id="PIRSF037238">
    <property type="entry name" value="Carboxypeptidase_G2"/>
    <property type="match status" value="1"/>
</dbReference>
<protein>
    <submittedName>
        <fullName evidence="5">M20 family metallopeptidase</fullName>
    </submittedName>
</protein>
<keyword evidence="2" id="KW-0378">Hydrolase</keyword>
<dbReference type="InterPro" id="IPR036264">
    <property type="entry name" value="Bact_exopeptidase_dim_dom"/>
</dbReference>
<accession>A0ABT1C335</accession>
<sequence>MERLLGVLVDVDSPSGDAIGIQTVADRVEAFLRSHGIVVTRPGADSTSAMLHASVGPEHGQAPLLLGHMDTVFPAGTVAHRPFHIEGERLLGPGVADMKAGLVMNSFVLAAFSRLGADAPSVRSLYTVDEEVASPSSRSTIEAASLDASCVLNAEPARANGNVVVKRKGGLFLQLTIEGQSAHSGVNFTEGASAIEAIAHKIVAITALTDNAVGITANVGLVSGGQSVNTVAPYAEAGIDIRYPVREQREGLLAHIRAICTATEVAGTRTTIQVTGEFLPMEPSEQSLRLFEAYRQGAAEIGFTVDGESTGGCSDAGLSASLGVPTLCGLGPIGGNAHTTNEYVERASLVPRAQALALLVLRHGTTRLEDRALLSTKPTRPKGAANQQWEPT</sequence>
<organism evidence="5 6">
    <name type="scientific">Mesorhizobium liriopis</name>
    <dbReference type="NCBI Taxonomy" id="2953882"/>
    <lineage>
        <taxon>Bacteria</taxon>
        <taxon>Pseudomonadati</taxon>
        <taxon>Pseudomonadota</taxon>
        <taxon>Alphaproteobacteria</taxon>
        <taxon>Hyphomicrobiales</taxon>
        <taxon>Phyllobacteriaceae</taxon>
        <taxon>Mesorhizobium</taxon>
    </lineage>
</organism>
<dbReference type="InterPro" id="IPR017150">
    <property type="entry name" value="Pept_M20_glutamate_carboxypep"/>
</dbReference>
<dbReference type="CDD" id="cd03885">
    <property type="entry name" value="M20_CPDG2"/>
    <property type="match status" value="1"/>
</dbReference>
<name>A0ABT1C335_9HYPH</name>
<evidence type="ECO:0000313" key="6">
    <source>
        <dbReference type="Proteomes" id="UP001205906"/>
    </source>
</evidence>
<comment type="caution">
    <text evidence="5">The sequence shown here is derived from an EMBL/GenBank/DDBJ whole genome shotgun (WGS) entry which is preliminary data.</text>
</comment>
<dbReference type="SUPFAM" id="SSF55031">
    <property type="entry name" value="Bacterial exopeptidase dimerisation domain"/>
    <property type="match status" value="1"/>
</dbReference>
<dbReference type="SUPFAM" id="SSF53187">
    <property type="entry name" value="Zn-dependent exopeptidases"/>
    <property type="match status" value="1"/>
</dbReference>
<keyword evidence="6" id="KW-1185">Reference proteome</keyword>
<evidence type="ECO:0000256" key="1">
    <source>
        <dbReference type="ARBA" id="ARBA00022723"/>
    </source>
</evidence>
<proteinExistence type="predicted"/>
<reference evidence="5 6" key="1">
    <citation type="submission" date="2022-06" db="EMBL/GenBank/DDBJ databases">
        <title>Mesorhizobium sp. strain RP14 Genome sequencing and assembly.</title>
        <authorList>
            <person name="Kim I."/>
        </authorList>
    </citation>
    <scope>NUCLEOTIDE SEQUENCE [LARGE SCALE GENOMIC DNA]</scope>
    <source>
        <strain evidence="6">RP14(2022)</strain>
    </source>
</reference>